<feature type="transmembrane region" description="Helical" evidence="1">
    <location>
        <begin position="148"/>
        <end position="172"/>
    </location>
</feature>
<comment type="caution">
    <text evidence="2">The sequence shown here is derived from an EMBL/GenBank/DDBJ whole genome shotgun (WGS) entry which is preliminary data.</text>
</comment>
<dbReference type="InterPro" id="IPR031689">
    <property type="entry name" value="DUF5080"/>
</dbReference>
<gene>
    <name evidence="2" type="ORF">CJ235_07940</name>
</gene>
<feature type="transmembrane region" description="Helical" evidence="1">
    <location>
        <begin position="32"/>
        <end position="49"/>
    </location>
</feature>
<dbReference type="Pfam" id="PF16883">
    <property type="entry name" value="DUF5080"/>
    <property type="match status" value="1"/>
</dbReference>
<feature type="transmembrane region" description="Helical" evidence="1">
    <location>
        <begin position="179"/>
        <end position="199"/>
    </location>
</feature>
<sequence length="200" mass="23227">MFIFLLFLVIVFGFYYLLNINSLFLADGTWKVPTILYLIVFGIMFWIYYKTPTLEYDSIENIVSISCTGFVVYVWLASRAFWLKPKRYKLHQLIHKESQTEEDEEEIENIILSHGIGKVKGLTCLLMAAICLFIGVKRTLPDVTDQLIGLIVVAIFLCFFAVIIYLIIDLVLFAKRKVFVFYTLRPLVVFISLIVLLFIL</sequence>
<protein>
    <submittedName>
        <fullName evidence="2">DUF5080 domain-containing protein</fullName>
    </submittedName>
</protein>
<dbReference type="Proteomes" id="UP000235748">
    <property type="component" value="Unassembled WGS sequence"/>
</dbReference>
<keyword evidence="1" id="KW-0472">Membrane</keyword>
<keyword evidence="1" id="KW-1133">Transmembrane helix</keyword>
<evidence type="ECO:0000256" key="1">
    <source>
        <dbReference type="SAM" id="Phobius"/>
    </source>
</evidence>
<keyword evidence="1" id="KW-0812">Transmembrane</keyword>
<dbReference type="AlphaFoldDB" id="A0A2N6QFK2"/>
<dbReference type="RefSeq" id="WP_070503891.1">
    <property type="nucleotide sequence ID" value="NZ_JAASJD010000011.1"/>
</dbReference>
<proteinExistence type="predicted"/>
<feature type="transmembrane region" description="Helical" evidence="1">
    <location>
        <begin position="119"/>
        <end position="136"/>
    </location>
</feature>
<reference evidence="2 3" key="1">
    <citation type="submission" date="2017-09" db="EMBL/GenBank/DDBJ databases">
        <title>Bacterial strain isolated from the female urinary microbiota.</title>
        <authorList>
            <person name="Thomas-White K."/>
            <person name="Kumar N."/>
            <person name="Forster S."/>
            <person name="Putonti C."/>
            <person name="Lawley T."/>
            <person name="Wolfe A.J."/>
        </authorList>
    </citation>
    <scope>NUCLEOTIDE SEQUENCE [LARGE SCALE GENOMIC DNA]</scope>
    <source>
        <strain evidence="2 3">UMB0834</strain>
    </source>
</reference>
<dbReference type="EMBL" id="PNGG01000004">
    <property type="protein sequence ID" value="PMC18354.1"/>
    <property type="molecule type" value="Genomic_DNA"/>
</dbReference>
<feature type="transmembrane region" description="Helical" evidence="1">
    <location>
        <begin position="6"/>
        <end position="25"/>
    </location>
</feature>
<evidence type="ECO:0000313" key="2">
    <source>
        <dbReference type="EMBL" id="PMC18354.1"/>
    </source>
</evidence>
<evidence type="ECO:0000313" key="3">
    <source>
        <dbReference type="Proteomes" id="UP000235748"/>
    </source>
</evidence>
<feature type="transmembrane region" description="Helical" evidence="1">
    <location>
        <begin position="61"/>
        <end position="82"/>
    </location>
</feature>
<name>A0A2N6QFK2_9STAP</name>
<accession>A0A2N6QFK2</accession>
<organism evidence="2 3">
    <name type="scientific">Staphylococcus pettenkoferi</name>
    <dbReference type="NCBI Taxonomy" id="170573"/>
    <lineage>
        <taxon>Bacteria</taxon>
        <taxon>Bacillati</taxon>
        <taxon>Bacillota</taxon>
        <taxon>Bacilli</taxon>
        <taxon>Bacillales</taxon>
        <taxon>Staphylococcaceae</taxon>
        <taxon>Staphylococcus</taxon>
    </lineage>
</organism>